<gene>
    <name evidence="2" type="ORF">BN1051_00502</name>
</gene>
<feature type="transmembrane region" description="Helical" evidence="1">
    <location>
        <begin position="86"/>
        <end position="103"/>
    </location>
</feature>
<feature type="transmembrane region" description="Helical" evidence="1">
    <location>
        <begin position="139"/>
        <end position="156"/>
    </location>
</feature>
<protein>
    <submittedName>
        <fullName evidence="2">Inner membrane protein</fullName>
    </submittedName>
</protein>
<feature type="transmembrane region" description="Helical" evidence="1">
    <location>
        <begin position="229"/>
        <end position="255"/>
    </location>
</feature>
<dbReference type="PANTHER" id="PTHR35531">
    <property type="entry name" value="INNER MEMBRANE PROTEIN YBCI-RELATED"/>
    <property type="match status" value="1"/>
</dbReference>
<evidence type="ECO:0000256" key="1">
    <source>
        <dbReference type="SAM" id="Phobius"/>
    </source>
</evidence>
<keyword evidence="1" id="KW-0472">Membrane</keyword>
<dbReference type="PANTHER" id="PTHR35531:SF1">
    <property type="entry name" value="INNER MEMBRANE PROTEIN YBCI-RELATED"/>
    <property type="match status" value="1"/>
</dbReference>
<name>A0A078MLP5_9MICC</name>
<keyword evidence="1" id="KW-1133">Transmembrane helix</keyword>
<reference evidence="2" key="1">
    <citation type="submission" date="2014-07" db="EMBL/GenBank/DDBJ databases">
        <authorList>
            <person name="Urmite Genomes Urmite Genomes"/>
        </authorList>
    </citation>
    <scope>NUCLEOTIDE SEQUENCE</scope>
    <source>
        <strain evidence="2">11W110_air</strain>
    </source>
</reference>
<keyword evidence="1" id="KW-0812">Transmembrane</keyword>
<proteinExistence type="predicted"/>
<accession>A0A078MLP5</accession>
<dbReference type="EMBL" id="LN483070">
    <property type="protein sequence ID" value="CEA07189.1"/>
    <property type="molecule type" value="Genomic_DNA"/>
</dbReference>
<feature type="transmembrane region" description="Helical" evidence="1">
    <location>
        <begin position="162"/>
        <end position="191"/>
    </location>
</feature>
<evidence type="ECO:0000313" key="2">
    <source>
        <dbReference type="EMBL" id="CEA07189.1"/>
    </source>
</evidence>
<feature type="transmembrane region" description="Helical" evidence="1">
    <location>
        <begin position="109"/>
        <end position="132"/>
    </location>
</feature>
<dbReference type="InterPro" id="IPR007404">
    <property type="entry name" value="YdjM-like"/>
</dbReference>
<sequence>MMGGHHAASGAAAWVAVASTAPFALGWYPVDPLGIVSGALLTAGAALLPDIDHRSGTIAHALPPVTTVLARLVEHFSGGHRRGTHSVLGVLAFTALAAALGRITADVPVLGSVAVGAGILSVLLMGFALKALKIAGGPVRSWVLALSLSLFVAVYAPENNVWLPLAVGLGVAAHIVGDLLTHQGVMLLWPFRIKRPRALQRVPGINRIWRSSGCVSLPLIGRAGSWREWMLMVPVTLYAVYGTVHALLGGVRIWLAA</sequence>
<dbReference type="Pfam" id="PF04307">
    <property type="entry name" value="YdjM"/>
    <property type="match status" value="1"/>
</dbReference>
<dbReference type="AlphaFoldDB" id="A0A078MLP5"/>
<organism evidence="2">
    <name type="scientific">Arthrobacter saudimassiliensis</name>
    <dbReference type="NCBI Taxonomy" id="1461584"/>
    <lineage>
        <taxon>Bacteria</taxon>
        <taxon>Bacillati</taxon>
        <taxon>Actinomycetota</taxon>
        <taxon>Actinomycetes</taxon>
        <taxon>Micrococcales</taxon>
        <taxon>Micrococcaceae</taxon>
        <taxon>Arthrobacter</taxon>
    </lineage>
</organism>
<dbReference type="PATRIC" id="fig|1461584.3.peg.494"/>